<dbReference type="OrthoDB" id="58662at2"/>
<dbReference type="InterPro" id="IPR013517">
    <property type="entry name" value="FG-GAP"/>
</dbReference>
<keyword evidence="4" id="KW-1185">Reference proteome</keyword>
<protein>
    <recommendedName>
        <fullName evidence="5">VCBS repeat protein</fullName>
    </recommendedName>
</protein>
<reference evidence="3 4" key="1">
    <citation type="submission" date="2018-03" db="EMBL/GenBank/DDBJ databases">
        <title>Genomic Encyclopedia of Archaeal and Bacterial Type Strains, Phase II (KMG-II): from individual species to whole genera.</title>
        <authorList>
            <person name="Goeker M."/>
        </authorList>
    </citation>
    <scope>NUCLEOTIDE SEQUENCE [LARGE SCALE GENOMIC DNA]</scope>
    <source>
        <strain evidence="3 4">DSM 100212</strain>
    </source>
</reference>
<feature type="signal peptide" evidence="2">
    <location>
        <begin position="1"/>
        <end position="18"/>
    </location>
</feature>
<dbReference type="Proteomes" id="UP000238392">
    <property type="component" value="Unassembled WGS sequence"/>
</dbReference>
<dbReference type="InterPro" id="IPR028994">
    <property type="entry name" value="Integrin_alpha_N"/>
</dbReference>
<proteinExistence type="predicted"/>
<dbReference type="AlphaFoldDB" id="A0A2T0X502"/>
<evidence type="ECO:0000256" key="2">
    <source>
        <dbReference type="SAM" id="SignalP"/>
    </source>
</evidence>
<sequence>MLARLAILLAMAAAPAAAEQITGATYSGETTRYPHGALGDPVEHDSLTITTDQGRSLTLRWSDQIVFEDTAPRLADLDGDGAPEVLTVESHETFGARLAIYHLHKDALGLAAATPFIGQRFRWLSVIGAADLDGDGQTEIAYIDRPHLAKTLRIWRYEAAGNKATLTPVADLKGLTNHQIGWDFILGGIRTCGGLPEIITADADWTQIQSTTLSGETLTTEPIAPYTGPKSIQGALDCTP</sequence>
<feature type="chain" id="PRO_5015718256" description="VCBS repeat protein" evidence="2">
    <location>
        <begin position="19"/>
        <end position="240"/>
    </location>
</feature>
<keyword evidence="1 2" id="KW-0732">Signal</keyword>
<evidence type="ECO:0000256" key="1">
    <source>
        <dbReference type="ARBA" id="ARBA00022729"/>
    </source>
</evidence>
<dbReference type="EMBL" id="PVTQ01000001">
    <property type="protein sequence ID" value="PRY94011.1"/>
    <property type="molecule type" value="Genomic_DNA"/>
</dbReference>
<comment type="caution">
    <text evidence="3">The sequence shown here is derived from an EMBL/GenBank/DDBJ whole genome shotgun (WGS) entry which is preliminary data.</text>
</comment>
<organism evidence="3 4">
    <name type="scientific">Donghicola tyrosinivorans</name>
    <dbReference type="NCBI Taxonomy" id="1652492"/>
    <lineage>
        <taxon>Bacteria</taxon>
        <taxon>Pseudomonadati</taxon>
        <taxon>Pseudomonadota</taxon>
        <taxon>Alphaproteobacteria</taxon>
        <taxon>Rhodobacterales</taxon>
        <taxon>Roseobacteraceae</taxon>
        <taxon>Donghicola</taxon>
    </lineage>
</organism>
<dbReference type="SUPFAM" id="SSF69318">
    <property type="entry name" value="Integrin alpha N-terminal domain"/>
    <property type="match status" value="1"/>
</dbReference>
<evidence type="ECO:0008006" key="5">
    <source>
        <dbReference type="Google" id="ProtNLM"/>
    </source>
</evidence>
<accession>A0A2T0X502</accession>
<dbReference type="RefSeq" id="WP_106262293.1">
    <property type="nucleotide sequence ID" value="NZ_PVTQ01000001.1"/>
</dbReference>
<dbReference type="Pfam" id="PF13517">
    <property type="entry name" value="FG-GAP_3"/>
    <property type="match status" value="1"/>
</dbReference>
<gene>
    <name evidence="3" type="ORF">CLV74_101141</name>
</gene>
<evidence type="ECO:0000313" key="4">
    <source>
        <dbReference type="Proteomes" id="UP000238392"/>
    </source>
</evidence>
<name>A0A2T0X502_9RHOB</name>
<evidence type="ECO:0000313" key="3">
    <source>
        <dbReference type="EMBL" id="PRY94011.1"/>
    </source>
</evidence>